<evidence type="ECO:0000313" key="3">
    <source>
        <dbReference type="Proteomes" id="UP000244910"/>
    </source>
</evidence>
<protein>
    <recommendedName>
        <fullName evidence="1">HTH cro/C1-type domain-containing protein</fullName>
    </recommendedName>
</protein>
<proteinExistence type="predicted"/>
<dbReference type="PROSITE" id="PS50943">
    <property type="entry name" value="HTH_CROC1"/>
    <property type="match status" value="1"/>
</dbReference>
<dbReference type="Proteomes" id="UP000244910">
    <property type="component" value="Chromosome"/>
</dbReference>
<dbReference type="AlphaFoldDB" id="A0A2U8DY43"/>
<reference evidence="3" key="1">
    <citation type="submission" date="2017-04" db="EMBL/GenBank/DDBJ databases">
        <authorList>
            <person name="Song Y."/>
            <person name="Cho B.-K."/>
        </authorList>
    </citation>
    <scope>NUCLEOTIDE SEQUENCE [LARGE SCALE GENOMIC DNA]</scope>
    <source>
        <strain evidence="3">SL1</strain>
    </source>
</reference>
<dbReference type="GO" id="GO:0003677">
    <property type="term" value="F:DNA binding"/>
    <property type="evidence" value="ECO:0007669"/>
    <property type="project" value="InterPro"/>
</dbReference>
<dbReference type="Pfam" id="PF01381">
    <property type="entry name" value="HTH_3"/>
    <property type="match status" value="1"/>
</dbReference>
<evidence type="ECO:0000259" key="1">
    <source>
        <dbReference type="PROSITE" id="PS50943"/>
    </source>
</evidence>
<organism evidence="2 3">
    <name type="scientific">Clostridium drakei</name>
    <dbReference type="NCBI Taxonomy" id="332101"/>
    <lineage>
        <taxon>Bacteria</taxon>
        <taxon>Bacillati</taxon>
        <taxon>Bacillota</taxon>
        <taxon>Clostridia</taxon>
        <taxon>Eubacteriales</taxon>
        <taxon>Clostridiaceae</taxon>
        <taxon>Clostridium</taxon>
    </lineage>
</organism>
<dbReference type="Gene3D" id="1.10.260.40">
    <property type="entry name" value="lambda repressor-like DNA-binding domains"/>
    <property type="match status" value="1"/>
</dbReference>
<dbReference type="SUPFAM" id="SSF47413">
    <property type="entry name" value="lambda repressor-like DNA-binding domains"/>
    <property type="match status" value="1"/>
</dbReference>
<evidence type="ECO:0000313" key="2">
    <source>
        <dbReference type="EMBL" id="AWI07194.1"/>
    </source>
</evidence>
<name>A0A2U8DY43_9CLOT</name>
<dbReference type="InterPro" id="IPR001387">
    <property type="entry name" value="Cro/C1-type_HTH"/>
</dbReference>
<sequence>MICYKKISILYIVIFRRRFHENYILLKEGRKKIALFQEYVAKQLGIHRTTITAIELGTRKVTSEELKFFFGILLCHFR</sequence>
<keyword evidence="3" id="KW-1185">Reference proteome</keyword>
<dbReference type="CDD" id="cd00093">
    <property type="entry name" value="HTH_XRE"/>
    <property type="match status" value="1"/>
</dbReference>
<dbReference type="KEGG" id="cdrk:B9W14_22860"/>
<gene>
    <name evidence="2" type="ORF">B9W14_22860</name>
</gene>
<dbReference type="InterPro" id="IPR010982">
    <property type="entry name" value="Lambda_DNA-bd_dom_sf"/>
</dbReference>
<accession>A0A2U8DY43</accession>
<dbReference type="OrthoDB" id="2735991at2"/>
<feature type="domain" description="HTH cro/C1-type" evidence="1">
    <location>
        <begin position="26"/>
        <end position="67"/>
    </location>
</feature>
<dbReference type="EMBL" id="CP020953">
    <property type="protein sequence ID" value="AWI07194.1"/>
    <property type="molecule type" value="Genomic_DNA"/>
</dbReference>